<evidence type="ECO:0000256" key="2">
    <source>
        <dbReference type="SAM" id="SignalP"/>
    </source>
</evidence>
<accession>A0A7S2SDF6</accession>
<organism evidence="3">
    <name type="scientific">Eucampia antarctica</name>
    <dbReference type="NCBI Taxonomy" id="49252"/>
    <lineage>
        <taxon>Eukaryota</taxon>
        <taxon>Sar</taxon>
        <taxon>Stramenopiles</taxon>
        <taxon>Ochrophyta</taxon>
        <taxon>Bacillariophyta</taxon>
        <taxon>Mediophyceae</taxon>
        <taxon>Biddulphiophycidae</taxon>
        <taxon>Hemiaulales</taxon>
        <taxon>Hemiaulaceae</taxon>
        <taxon>Eucampia</taxon>
    </lineage>
</organism>
<gene>
    <name evidence="3" type="ORF">EANT1437_LOCUS14144</name>
</gene>
<feature type="region of interest" description="Disordered" evidence="1">
    <location>
        <begin position="133"/>
        <end position="234"/>
    </location>
</feature>
<protein>
    <submittedName>
        <fullName evidence="3">Uncharacterized protein</fullName>
    </submittedName>
</protein>
<proteinExistence type="predicted"/>
<feature type="compositionally biased region" description="Basic and acidic residues" evidence="1">
    <location>
        <begin position="192"/>
        <end position="226"/>
    </location>
</feature>
<dbReference type="AlphaFoldDB" id="A0A7S2SDF6"/>
<name>A0A7S2SDF6_9STRA</name>
<reference evidence="3" key="1">
    <citation type="submission" date="2021-01" db="EMBL/GenBank/DDBJ databases">
        <authorList>
            <person name="Corre E."/>
            <person name="Pelletier E."/>
            <person name="Niang G."/>
            <person name="Scheremetjew M."/>
            <person name="Finn R."/>
            <person name="Kale V."/>
            <person name="Holt S."/>
            <person name="Cochrane G."/>
            <person name="Meng A."/>
            <person name="Brown T."/>
            <person name="Cohen L."/>
        </authorList>
    </citation>
    <scope>NUCLEOTIDE SEQUENCE</scope>
    <source>
        <strain evidence="3">CCMP1452</strain>
    </source>
</reference>
<keyword evidence="2" id="KW-0732">Signal</keyword>
<feature type="compositionally biased region" description="Polar residues" evidence="1">
    <location>
        <begin position="173"/>
        <end position="186"/>
    </location>
</feature>
<evidence type="ECO:0000313" key="3">
    <source>
        <dbReference type="EMBL" id="CAD9696920.1"/>
    </source>
</evidence>
<feature type="region of interest" description="Disordered" evidence="1">
    <location>
        <begin position="256"/>
        <end position="293"/>
    </location>
</feature>
<dbReference type="EMBL" id="HBHI01027631">
    <property type="protein sequence ID" value="CAD9696920.1"/>
    <property type="molecule type" value="Transcribed_RNA"/>
</dbReference>
<evidence type="ECO:0000256" key="1">
    <source>
        <dbReference type="SAM" id="MobiDB-lite"/>
    </source>
</evidence>
<feature type="compositionally biased region" description="Polar residues" evidence="1">
    <location>
        <begin position="278"/>
        <end position="293"/>
    </location>
</feature>
<sequence length="293" mass="32290">MIMMLSRLSYTAFLGLCYGLLLESSNAFAPGSRAPTNLHRPSTLFMATEKSPEKKKLTSTDIINRARESVGLPVDEPTEPLFADDLLEDMKSILLSLERRVRDGPGSLDVEEVTKFESNMGRIVKDMNEKLGAEDVSQKSDSQPLVCAPKFKSPETSTLKPTHNPAPLYDDLPTSSSSAAESTNKPSPVFEAPDKTETHELVDKVVKNEPPKREVIDLSTDKKSEYEGGLEGGIAKGTRSTYVIAGMDEMSPEEYRDALQKSVSDRQTRRREMGIVGNQASGNYLDNLKNSKN</sequence>
<feature type="compositionally biased region" description="Basic and acidic residues" evidence="1">
    <location>
        <begin position="256"/>
        <end position="273"/>
    </location>
</feature>
<feature type="signal peptide" evidence="2">
    <location>
        <begin position="1"/>
        <end position="27"/>
    </location>
</feature>
<feature type="chain" id="PRO_5030873752" evidence="2">
    <location>
        <begin position="28"/>
        <end position="293"/>
    </location>
</feature>